<evidence type="ECO:0000313" key="5">
    <source>
        <dbReference type="Proteomes" id="UP000821853"/>
    </source>
</evidence>
<evidence type="ECO:0000256" key="3">
    <source>
        <dbReference type="ARBA" id="ARBA00022833"/>
    </source>
</evidence>
<keyword evidence="5" id="KW-1185">Reference proteome</keyword>
<gene>
    <name evidence="4" type="ORF">HPB48_017264</name>
</gene>
<dbReference type="Gene3D" id="3.30.40.10">
    <property type="entry name" value="Zinc/RING finger domain, C3HC4 (zinc finger)"/>
    <property type="match status" value="1"/>
</dbReference>
<dbReference type="PROSITE" id="PS00518">
    <property type="entry name" value="ZF_RING_1"/>
    <property type="match status" value="1"/>
</dbReference>
<name>A0A9J6FC13_HAELO</name>
<dbReference type="EMBL" id="JABSTR010000002">
    <property type="protein sequence ID" value="KAH9363806.1"/>
    <property type="molecule type" value="Genomic_DNA"/>
</dbReference>
<dbReference type="OrthoDB" id="5975616at2759"/>
<evidence type="ECO:0000256" key="1">
    <source>
        <dbReference type="ARBA" id="ARBA00022723"/>
    </source>
</evidence>
<dbReference type="GO" id="GO:0008270">
    <property type="term" value="F:zinc ion binding"/>
    <property type="evidence" value="ECO:0007669"/>
    <property type="project" value="UniProtKB-KW"/>
</dbReference>
<organism evidence="4 5">
    <name type="scientific">Haemaphysalis longicornis</name>
    <name type="common">Bush tick</name>
    <dbReference type="NCBI Taxonomy" id="44386"/>
    <lineage>
        <taxon>Eukaryota</taxon>
        <taxon>Metazoa</taxon>
        <taxon>Ecdysozoa</taxon>
        <taxon>Arthropoda</taxon>
        <taxon>Chelicerata</taxon>
        <taxon>Arachnida</taxon>
        <taxon>Acari</taxon>
        <taxon>Parasitiformes</taxon>
        <taxon>Ixodida</taxon>
        <taxon>Ixodoidea</taxon>
        <taxon>Ixodidae</taxon>
        <taxon>Haemaphysalinae</taxon>
        <taxon>Haemaphysalis</taxon>
    </lineage>
</organism>
<dbReference type="OMA" id="WANTVES"/>
<accession>A0A9J6FC13</accession>
<dbReference type="VEuPathDB" id="VectorBase:HLOH_042749"/>
<keyword evidence="2" id="KW-0863">Zinc-finger</keyword>
<evidence type="ECO:0000256" key="2">
    <source>
        <dbReference type="ARBA" id="ARBA00022771"/>
    </source>
</evidence>
<sequence length="412" mass="45282">MVDSGGLPCTYTLHGNVVAGVSWRPTRFTQSLPPLHVCSHCGVVPECTLVMPCLHVLCDLCLAGSTGGAIRDNVWQCPFDGHVYPVEDCREVQLPPLTAGDFQAYCWNEARGCTFVGDLPSMLHHFDHDCSFHAVSCPRCGVQVCAHGCSGASTSPDTTSNNADGQSSRYRALTLDDVAVAFQELKAALTSPAQQQLVAIQSQLGGLQQQCSEHTLNDRLEQVNSALASVATGDFLAHLRHTISGPVQAPNGETHSANGTPPIPWSVEKKHILRKLEMTSDDLLGCVRDDDPATMSLLVYPGVLGIVTLWHTRFTYCTVVLGTSKWEDKLNVYFKWANTVESPVAMPKNYSVTLVHRQDPRQNRAMEMDYRNNIFPMGCQHRFWTSLSAIQKSGLVHDSTLTFHVLIKHESR</sequence>
<keyword evidence="1" id="KW-0479">Metal-binding</keyword>
<protein>
    <submittedName>
        <fullName evidence="4">Uncharacterized protein</fullName>
    </submittedName>
</protein>
<evidence type="ECO:0000313" key="4">
    <source>
        <dbReference type="EMBL" id="KAH9363806.1"/>
    </source>
</evidence>
<dbReference type="InterPro" id="IPR013083">
    <property type="entry name" value="Znf_RING/FYVE/PHD"/>
</dbReference>
<reference evidence="4 5" key="1">
    <citation type="journal article" date="2020" name="Cell">
        <title>Large-Scale Comparative Analyses of Tick Genomes Elucidate Their Genetic Diversity and Vector Capacities.</title>
        <authorList>
            <consortium name="Tick Genome and Microbiome Consortium (TIGMIC)"/>
            <person name="Jia N."/>
            <person name="Wang J."/>
            <person name="Shi W."/>
            <person name="Du L."/>
            <person name="Sun Y."/>
            <person name="Zhan W."/>
            <person name="Jiang J.F."/>
            <person name="Wang Q."/>
            <person name="Zhang B."/>
            <person name="Ji P."/>
            <person name="Bell-Sakyi L."/>
            <person name="Cui X.M."/>
            <person name="Yuan T.T."/>
            <person name="Jiang B.G."/>
            <person name="Yang W.F."/>
            <person name="Lam T.T."/>
            <person name="Chang Q.C."/>
            <person name="Ding S.J."/>
            <person name="Wang X.J."/>
            <person name="Zhu J.G."/>
            <person name="Ruan X.D."/>
            <person name="Zhao L."/>
            <person name="Wei J.T."/>
            <person name="Ye R.Z."/>
            <person name="Que T.C."/>
            <person name="Du C.H."/>
            <person name="Zhou Y.H."/>
            <person name="Cheng J.X."/>
            <person name="Dai P.F."/>
            <person name="Guo W.B."/>
            <person name="Han X.H."/>
            <person name="Huang E.J."/>
            <person name="Li L.F."/>
            <person name="Wei W."/>
            <person name="Gao Y.C."/>
            <person name="Liu J.Z."/>
            <person name="Shao H.Z."/>
            <person name="Wang X."/>
            <person name="Wang C.C."/>
            <person name="Yang T.C."/>
            <person name="Huo Q.B."/>
            <person name="Li W."/>
            <person name="Chen H.Y."/>
            <person name="Chen S.E."/>
            <person name="Zhou L.G."/>
            <person name="Ni X.B."/>
            <person name="Tian J.H."/>
            <person name="Sheng Y."/>
            <person name="Liu T."/>
            <person name="Pan Y.S."/>
            <person name="Xia L.Y."/>
            <person name="Li J."/>
            <person name="Zhao F."/>
            <person name="Cao W.C."/>
        </authorList>
    </citation>
    <scope>NUCLEOTIDE SEQUENCE [LARGE SCALE GENOMIC DNA]</scope>
    <source>
        <strain evidence="4">HaeL-2018</strain>
    </source>
</reference>
<comment type="caution">
    <text evidence="4">The sequence shown here is derived from an EMBL/GenBank/DDBJ whole genome shotgun (WGS) entry which is preliminary data.</text>
</comment>
<proteinExistence type="predicted"/>
<dbReference type="AlphaFoldDB" id="A0A9J6FC13"/>
<dbReference type="InterPro" id="IPR017907">
    <property type="entry name" value="Znf_RING_CS"/>
</dbReference>
<dbReference type="Proteomes" id="UP000821853">
    <property type="component" value="Chromosome 10"/>
</dbReference>
<dbReference type="SUPFAM" id="SSF49599">
    <property type="entry name" value="TRAF domain-like"/>
    <property type="match status" value="1"/>
</dbReference>
<keyword evidence="3" id="KW-0862">Zinc</keyword>